<dbReference type="PANTHER" id="PTHR43792:SF8">
    <property type="entry name" value="[RIBOSOMAL PROTEIN US5]-ALANINE N-ACETYLTRANSFERASE"/>
    <property type="match status" value="1"/>
</dbReference>
<evidence type="ECO:0000313" key="5">
    <source>
        <dbReference type="EMBL" id="NBN64922.1"/>
    </source>
</evidence>
<evidence type="ECO:0000256" key="1">
    <source>
        <dbReference type="ARBA" id="ARBA00022679"/>
    </source>
</evidence>
<keyword evidence="6" id="KW-1185">Reference proteome</keyword>
<gene>
    <name evidence="5" type="ORF">GWI71_14610</name>
</gene>
<dbReference type="RefSeq" id="WP_161676854.1">
    <property type="nucleotide sequence ID" value="NZ_JAABLP010000003.1"/>
</dbReference>
<proteinExistence type="inferred from homology"/>
<keyword evidence="1" id="KW-0808">Transferase</keyword>
<dbReference type="Pfam" id="PF13302">
    <property type="entry name" value="Acetyltransf_3"/>
    <property type="match status" value="1"/>
</dbReference>
<reference evidence="5 6" key="1">
    <citation type="submission" date="2020-01" db="EMBL/GenBank/DDBJ databases">
        <authorList>
            <person name="Peng S.Y."/>
            <person name="Li J."/>
            <person name="Wang M."/>
            <person name="Wang L."/>
            <person name="Wang C.Q."/>
            <person name="Wang J.R."/>
        </authorList>
    </citation>
    <scope>NUCLEOTIDE SEQUENCE [LARGE SCALE GENOMIC DNA]</scope>
    <source>
        <strain evidence="5 6">XCT-34</strain>
    </source>
</reference>
<dbReference type="InterPro" id="IPR000182">
    <property type="entry name" value="GNAT_dom"/>
</dbReference>
<evidence type="ECO:0000256" key="2">
    <source>
        <dbReference type="ARBA" id="ARBA00023315"/>
    </source>
</evidence>
<dbReference type="Proteomes" id="UP000541347">
    <property type="component" value="Unassembled WGS sequence"/>
</dbReference>
<comment type="caution">
    <text evidence="5">The sequence shown here is derived from an EMBL/GenBank/DDBJ whole genome shotgun (WGS) entry which is preliminary data.</text>
</comment>
<protein>
    <submittedName>
        <fullName evidence="5">GNAT family N-acetyltransferase</fullName>
    </submittedName>
</protein>
<dbReference type="EMBL" id="JAABLP010000003">
    <property type="protein sequence ID" value="NBN64922.1"/>
    <property type="molecule type" value="Genomic_DNA"/>
</dbReference>
<evidence type="ECO:0000313" key="6">
    <source>
        <dbReference type="Proteomes" id="UP000541347"/>
    </source>
</evidence>
<evidence type="ECO:0000256" key="3">
    <source>
        <dbReference type="ARBA" id="ARBA00038502"/>
    </source>
</evidence>
<comment type="similarity">
    <text evidence="3">Belongs to the acetyltransferase family. RimJ subfamily.</text>
</comment>
<feature type="domain" description="N-acetyltransferase" evidence="4">
    <location>
        <begin position="11"/>
        <end position="170"/>
    </location>
</feature>
<dbReference type="InterPro" id="IPR016181">
    <property type="entry name" value="Acyl_CoA_acyltransferase"/>
</dbReference>
<dbReference type="InterPro" id="IPR051531">
    <property type="entry name" value="N-acetyltransferase"/>
</dbReference>
<dbReference type="PANTHER" id="PTHR43792">
    <property type="entry name" value="GNAT FAMILY, PUTATIVE (AFU_ORTHOLOGUE AFUA_3G00765)-RELATED-RELATED"/>
    <property type="match status" value="1"/>
</dbReference>
<organism evidence="5 6">
    <name type="scientific">Pannonibacter tanglangensis</name>
    <dbReference type="NCBI Taxonomy" id="2750084"/>
    <lineage>
        <taxon>Bacteria</taxon>
        <taxon>Pseudomonadati</taxon>
        <taxon>Pseudomonadota</taxon>
        <taxon>Alphaproteobacteria</taxon>
        <taxon>Hyphomicrobiales</taxon>
        <taxon>Stappiaceae</taxon>
        <taxon>Pannonibacter</taxon>
    </lineage>
</organism>
<evidence type="ECO:0000259" key="4">
    <source>
        <dbReference type="PROSITE" id="PS51186"/>
    </source>
</evidence>
<accession>A0ABW9ZPF1</accession>
<dbReference type="SUPFAM" id="SSF55729">
    <property type="entry name" value="Acyl-CoA N-acyltransferases (Nat)"/>
    <property type="match status" value="1"/>
</dbReference>
<dbReference type="Gene3D" id="3.40.630.30">
    <property type="match status" value="1"/>
</dbReference>
<keyword evidence="2" id="KW-0012">Acyltransferase</keyword>
<name>A0ABW9ZPF1_9HYPH</name>
<dbReference type="PROSITE" id="PS51186">
    <property type="entry name" value="GNAT"/>
    <property type="match status" value="1"/>
</dbReference>
<sequence length="188" mass="20717">MTLPVLRSRRLVLRPLGDGDAEAIATLGGRDFEVARWMTSFAWPYEEGAAEQLVARQQGINPLTDPAVFAITLGGVFIGLIAIDPPGDLTEAADCPTLGYWLGRPFQGFGYTTEAAQCVLAWAFETHRCVAVAARVYEDNAASRAVLRRLGFLPTAVTERFARPLNRKVRNIVVRLDRASFEDRRLPA</sequence>